<gene>
    <name evidence="1" type="ORF">H9864_00190</name>
</gene>
<name>A0A9E2KIT2_9FIRM</name>
<reference evidence="1" key="2">
    <citation type="submission" date="2021-04" db="EMBL/GenBank/DDBJ databases">
        <authorList>
            <person name="Gilroy R."/>
        </authorList>
    </citation>
    <scope>NUCLEOTIDE SEQUENCE</scope>
    <source>
        <strain evidence="1">742</strain>
    </source>
</reference>
<dbReference type="NCBIfam" id="TIGR01409">
    <property type="entry name" value="TAT_signal_seq"/>
    <property type="match status" value="1"/>
</dbReference>
<dbReference type="Proteomes" id="UP000824178">
    <property type="component" value="Unassembled WGS sequence"/>
</dbReference>
<accession>A0A9E2KIT2</accession>
<organism evidence="1 2">
    <name type="scientific">Candidatus Faecalibacterium intestinavium</name>
    <dbReference type="NCBI Taxonomy" id="2838580"/>
    <lineage>
        <taxon>Bacteria</taxon>
        <taxon>Bacillati</taxon>
        <taxon>Bacillota</taxon>
        <taxon>Clostridia</taxon>
        <taxon>Eubacteriales</taxon>
        <taxon>Oscillospiraceae</taxon>
        <taxon>Faecalibacterium</taxon>
    </lineage>
</organism>
<evidence type="ECO:0000313" key="2">
    <source>
        <dbReference type="Proteomes" id="UP000824178"/>
    </source>
</evidence>
<dbReference type="AlphaFoldDB" id="A0A9E2KIT2"/>
<evidence type="ECO:0000313" key="1">
    <source>
        <dbReference type="EMBL" id="MBU3818796.1"/>
    </source>
</evidence>
<protein>
    <submittedName>
        <fullName evidence="1">Twin-arginine translocation signal domain-containing protein</fullName>
    </submittedName>
</protein>
<proteinExistence type="predicted"/>
<feature type="non-terminal residue" evidence="1">
    <location>
        <position position="28"/>
    </location>
</feature>
<comment type="caution">
    <text evidence="1">The sequence shown here is derived from an EMBL/GenBank/DDBJ whole genome shotgun (WGS) entry which is preliminary data.</text>
</comment>
<reference evidence="1" key="1">
    <citation type="journal article" date="2021" name="PeerJ">
        <title>Extensive microbial diversity within the chicken gut microbiome revealed by metagenomics and culture.</title>
        <authorList>
            <person name="Gilroy R."/>
            <person name="Ravi A."/>
            <person name="Getino M."/>
            <person name="Pursley I."/>
            <person name="Horton D.L."/>
            <person name="Alikhan N.F."/>
            <person name="Baker D."/>
            <person name="Gharbi K."/>
            <person name="Hall N."/>
            <person name="Watson M."/>
            <person name="Adriaenssens E.M."/>
            <person name="Foster-Nyarko E."/>
            <person name="Jarju S."/>
            <person name="Secka A."/>
            <person name="Antonio M."/>
            <person name="Oren A."/>
            <person name="Chaudhuri R.R."/>
            <person name="La Ragione R."/>
            <person name="Hildebrand F."/>
            <person name="Pallen M.J."/>
        </authorList>
    </citation>
    <scope>NUCLEOTIDE SEQUENCE</scope>
    <source>
        <strain evidence="1">742</strain>
    </source>
</reference>
<sequence>MKRISRRSFLAVCGAAAVTGACLLYTSP</sequence>
<dbReference type="InterPro" id="IPR006311">
    <property type="entry name" value="TAT_signal"/>
</dbReference>
<dbReference type="InterPro" id="IPR019546">
    <property type="entry name" value="TAT_signal_bac_arc"/>
</dbReference>
<dbReference type="EMBL" id="JAHLFH010000005">
    <property type="protein sequence ID" value="MBU3818796.1"/>
    <property type="molecule type" value="Genomic_DNA"/>
</dbReference>
<dbReference type="PROSITE" id="PS51318">
    <property type="entry name" value="TAT"/>
    <property type="match status" value="1"/>
</dbReference>
<dbReference type="PROSITE" id="PS51257">
    <property type="entry name" value="PROKAR_LIPOPROTEIN"/>
    <property type="match status" value="1"/>
</dbReference>